<dbReference type="EMBL" id="CP144690">
    <property type="protein sequence ID" value="WVY91849.1"/>
    <property type="molecule type" value="Genomic_DNA"/>
</dbReference>
<keyword evidence="2" id="KW-1185">Reference proteome</keyword>
<gene>
    <name evidence="1" type="ORF">V8G54_037363</name>
</gene>
<dbReference type="AlphaFoldDB" id="A0AAQ3MIY9"/>
<evidence type="ECO:0000313" key="1">
    <source>
        <dbReference type="EMBL" id="WVY91849.1"/>
    </source>
</evidence>
<feature type="non-terminal residue" evidence="1">
    <location>
        <position position="1"/>
    </location>
</feature>
<sequence>NKNSKSSLSLSLSLVHSYFPSKKHQNTLCNIFIYLHLGTNPYAMLCTFIDSHLSLTILIFRAHTSRFLTPYIHSQQKGPPSFKTITLLPFPSSSNLYFFFLSVSSDTLFQSHPKEADFVSYFTGF</sequence>
<accession>A0AAQ3MIY9</accession>
<evidence type="ECO:0000313" key="2">
    <source>
        <dbReference type="Proteomes" id="UP001374535"/>
    </source>
</evidence>
<proteinExistence type="predicted"/>
<dbReference type="Proteomes" id="UP001374535">
    <property type="component" value="Chromosome 11"/>
</dbReference>
<reference evidence="1 2" key="1">
    <citation type="journal article" date="2023" name="Life. Sci Alliance">
        <title>Evolutionary insights into 3D genome organization and epigenetic landscape of Vigna mungo.</title>
        <authorList>
            <person name="Junaid A."/>
            <person name="Singh B."/>
            <person name="Bhatia S."/>
        </authorList>
    </citation>
    <scope>NUCLEOTIDE SEQUENCE [LARGE SCALE GENOMIC DNA]</scope>
    <source>
        <strain evidence="1">Urdbean</strain>
    </source>
</reference>
<protein>
    <submittedName>
        <fullName evidence="1">Uncharacterized protein</fullName>
    </submittedName>
</protein>
<organism evidence="1 2">
    <name type="scientific">Vigna mungo</name>
    <name type="common">Black gram</name>
    <name type="synonym">Phaseolus mungo</name>
    <dbReference type="NCBI Taxonomy" id="3915"/>
    <lineage>
        <taxon>Eukaryota</taxon>
        <taxon>Viridiplantae</taxon>
        <taxon>Streptophyta</taxon>
        <taxon>Embryophyta</taxon>
        <taxon>Tracheophyta</taxon>
        <taxon>Spermatophyta</taxon>
        <taxon>Magnoliopsida</taxon>
        <taxon>eudicotyledons</taxon>
        <taxon>Gunneridae</taxon>
        <taxon>Pentapetalae</taxon>
        <taxon>rosids</taxon>
        <taxon>fabids</taxon>
        <taxon>Fabales</taxon>
        <taxon>Fabaceae</taxon>
        <taxon>Papilionoideae</taxon>
        <taxon>50 kb inversion clade</taxon>
        <taxon>NPAAA clade</taxon>
        <taxon>indigoferoid/millettioid clade</taxon>
        <taxon>Phaseoleae</taxon>
        <taxon>Vigna</taxon>
    </lineage>
</organism>
<name>A0AAQ3MIY9_VIGMU</name>